<keyword evidence="5" id="KW-1185">Reference proteome</keyword>
<dbReference type="PROSITE" id="PS01208">
    <property type="entry name" value="VWFC_1"/>
    <property type="match status" value="1"/>
</dbReference>
<dbReference type="Proteomes" id="UP000515159">
    <property type="component" value="Chromosome 9"/>
</dbReference>
<dbReference type="RefSeq" id="XP_033813491.1">
    <property type="nucleotide sequence ID" value="XM_033957600.1"/>
</dbReference>
<protein>
    <submittedName>
        <fullName evidence="6">Integumentary mucin B.1-like</fullName>
    </submittedName>
</protein>
<dbReference type="SMART" id="SM00214">
    <property type="entry name" value="VWC"/>
    <property type="match status" value="1"/>
</dbReference>
<dbReference type="InParanoid" id="A0A6P8SBB9"/>
<organism evidence="5 6">
    <name type="scientific">Geotrypetes seraphini</name>
    <name type="common">Gaboon caecilian</name>
    <name type="synonym">Caecilia seraphini</name>
    <dbReference type="NCBI Taxonomy" id="260995"/>
    <lineage>
        <taxon>Eukaryota</taxon>
        <taxon>Metazoa</taxon>
        <taxon>Chordata</taxon>
        <taxon>Craniata</taxon>
        <taxon>Vertebrata</taxon>
        <taxon>Euteleostomi</taxon>
        <taxon>Amphibia</taxon>
        <taxon>Gymnophiona</taxon>
        <taxon>Geotrypetes</taxon>
    </lineage>
</organism>
<name>A0A6P8SBB9_GEOSA</name>
<feature type="domain" description="VWFC" evidence="4">
    <location>
        <begin position="53"/>
        <end position="118"/>
    </location>
</feature>
<accession>A0A6P8SBB9</accession>
<proteinExistence type="predicted"/>
<feature type="compositionally biased region" description="Low complexity" evidence="3">
    <location>
        <begin position="21"/>
        <end position="45"/>
    </location>
</feature>
<gene>
    <name evidence="6" type="primary">LOC117366337</name>
</gene>
<evidence type="ECO:0000259" key="4">
    <source>
        <dbReference type="PROSITE" id="PS50184"/>
    </source>
</evidence>
<keyword evidence="2" id="KW-0964">Secreted</keyword>
<dbReference type="GeneID" id="117366337"/>
<dbReference type="PANTHER" id="PTHR47246">
    <property type="entry name" value="MUCIN-19"/>
    <property type="match status" value="1"/>
</dbReference>
<evidence type="ECO:0000313" key="5">
    <source>
        <dbReference type="Proteomes" id="UP000515159"/>
    </source>
</evidence>
<dbReference type="SUPFAM" id="SSF57603">
    <property type="entry name" value="FnI-like domain"/>
    <property type="match status" value="2"/>
</dbReference>
<dbReference type="GO" id="GO:0005576">
    <property type="term" value="C:extracellular region"/>
    <property type="evidence" value="ECO:0007669"/>
    <property type="project" value="UniProtKB-SubCell"/>
</dbReference>
<dbReference type="AlphaFoldDB" id="A0A6P8SBB9"/>
<dbReference type="KEGG" id="gsh:117366337"/>
<dbReference type="PROSITE" id="PS50184">
    <property type="entry name" value="VWFC_2"/>
    <property type="match status" value="1"/>
</dbReference>
<evidence type="ECO:0000256" key="3">
    <source>
        <dbReference type="SAM" id="MobiDB-lite"/>
    </source>
</evidence>
<feature type="compositionally biased region" description="Polar residues" evidence="3">
    <location>
        <begin position="1"/>
        <end position="20"/>
    </location>
</feature>
<sequence>MLALTTSMPTLETTVSPATQASTTTLPTNTTASTTTLPTNTTASTTTLPTNTTDCYGPSGELKGPGDTWVKNSCSECTCTNANKKTCTPVQCNGTLNCQSTETAVYYKPGGSCCGHCEPKTCYFNYRTYQLGEKISDPDNNCVTYTCTDGGLKAKAIACTTRPNCPLGLRQYDSLGCCYTCNPCQLQNVSIFMNYSVIDKNVNKTTYCTGFIVMPRCIGSCPVAYSYNRTKRQYKATSTGCLIASSVTTVATLSANNSLTKFCSYTYQRNTGCTCNGCP</sequence>
<dbReference type="PANTHER" id="PTHR47246:SF1">
    <property type="entry name" value="MUCIN-19"/>
    <property type="match status" value="1"/>
</dbReference>
<evidence type="ECO:0000313" key="6">
    <source>
        <dbReference type="RefSeq" id="XP_033813491.1"/>
    </source>
</evidence>
<evidence type="ECO:0000256" key="2">
    <source>
        <dbReference type="ARBA" id="ARBA00022525"/>
    </source>
</evidence>
<feature type="region of interest" description="Disordered" evidence="3">
    <location>
        <begin position="1"/>
        <end position="45"/>
    </location>
</feature>
<dbReference type="OrthoDB" id="6493004at2759"/>
<comment type="subcellular location">
    <subcellularLocation>
        <location evidence="1">Secreted</location>
    </subcellularLocation>
</comment>
<evidence type="ECO:0000256" key="1">
    <source>
        <dbReference type="ARBA" id="ARBA00004613"/>
    </source>
</evidence>
<dbReference type="InterPro" id="IPR001007">
    <property type="entry name" value="VWF_dom"/>
</dbReference>
<reference evidence="6" key="1">
    <citation type="submission" date="2025-08" db="UniProtKB">
        <authorList>
            <consortium name="RefSeq"/>
        </authorList>
    </citation>
    <scope>IDENTIFICATION</scope>
</reference>